<evidence type="ECO:0000313" key="2">
    <source>
        <dbReference type="EMBL" id="PPQ64869.1"/>
    </source>
</evidence>
<dbReference type="PANTHER" id="PTHR45033">
    <property type="match status" value="1"/>
</dbReference>
<dbReference type="CDD" id="cd08276">
    <property type="entry name" value="MDR7"/>
    <property type="match status" value="1"/>
</dbReference>
<dbReference type="Proteomes" id="UP000284706">
    <property type="component" value="Unassembled WGS sequence"/>
</dbReference>
<dbReference type="OrthoDB" id="9930022at2759"/>
<dbReference type="InterPro" id="IPR036291">
    <property type="entry name" value="NAD(P)-bd_dom_sf"/>
</dbReference>
<reference evidence="2 3" key="1">
    <citation type="journal article" date="2018" name="Evol. Lett.">
        <title>Horizontal gene cluster transfer increased hallucinogenic mushroom diversity.</title>
        <authorList>
            <person name="Reynolds H.T."/>
            <person name="Vijayakumar V."/>
            <person name="Gluck-Thaler E."/>
            <person name="Korotkin H.B."/>
            <person name="Matheny P.B."/>
            <person name="Slot J.C."/>
        </authorList>
    </citation>
    <scope>NUCLEOTIDE SEQUENCE [LARGE SCALE GENOMIC DNA]</scope>
    <source>
        <strain evidence="2 3">SRW20</strain>
    </source>
</reference>
<evidence type="ECO:0000313" key="3">
    <source>
        <dbReference type="Proteomes" id="UP000284706"/>
    </source>
</evidence>
<dbReference type="SMART" id="SM00829">
    <property type="entry name" value="PKS_ER"/>
    <property type="match status" value="1"/>
</dbReference>
<dbReference type="GO" id="GO:0016491">
    <property type="term" value="F:oxidoreductase activity"/>
    <property type="evidence" value="ECO:0007669"/>
    <property type="project" value="InterPro"/>
</dbReference>
<name>A0A409VF41_9AGAR</name>
<dbReference type="InParanoid" id="A0A409VF41"/>
<dbReference type="SUPFAM" id="SSF50129">
    <property type="entry name" value="GroES-like"/>
    <property type="match status" value="1"/>
</dbReference>
<feature type="domain" description="Enoyl reductase (ER)" evidence="1">
    <location>
        <begin position="15"/>
        <end position="335"/>
    </location>
</feature>
<comment type="caution">
    <text evidence="2">The sequence shown here is derived from an EMBL/GenBank/DDBJ whole genome shotgun (WGS) entry which is preliminary data.</text>
</comment>
<dbReference type="InterPro" id="IPR020843">
    <property type="entry name" value="ER"/>
</dbReference>
<dbReference type="Pfam" id="PF08240">
    <property type="entry name" value="ADH_N"/>
    <property type="match status" value="1"/>
</dbReference>
<accession>A0A409VF41</accession>
<keyword evidence="3" id="KW-1185">Reference proteome</keyword>
<dbReference type="PANTHER" id="PTHR45033:SF2">
    <property type="entry name" value="ZINC-TYPE ALCOHOL DEHYDROGENASE-LIKE PROTEIN C1773.06C"/>
    <property type="match status" value="1"/>
</dbReference>
<dbReference type="Gene3D" id="3.40.50.720">
    <property type="entry name" value="NAD(P)-binding Rossmann-like Domain"/>
    <property type="match status" value="1"/>
</dbReference>
<dbReference type="AlphaFoldDB" id="A0A409VF41"/>
<sequence>MSLPQTSFQYVRPQGSTDKLILQEVQVPKPGPKEVLVKVHAISLRVSRMAICSSRKTLVACYDTAGEIVAIGEGVEGWKVNDRVCGHFLAGHNHGPATAEELGSYFGGPVDGVLAQYRTLPAHSVIAIPEHLSYEEASTVPCAAVTAHNALTGDVPVKAGDFVLVLGTGDVCLFAIQFAAAAGANVIASCSSDEKLEMAGRLGARYLINYKKSPDWVKDVNEITKGAGVDHVVEVGGGAVPRCIQAIKLGHGQIHVIENITAGGHDTVEFPLIGKIAKLRDVLIGSPADLQDMNRLFVAQPDLTRPVVHQVFPFDKAVDAYNYLESNSHVGKVVIKVA</sequence>
<dbReference type="InterPro" id="IPR013154">
    <property type="entry name" value="ADH-like_N"/>
</dbReference>
<protein>
    <recommendedName>
        <fullName evidence="1">Enoyl reductase (ER) domain-containing protein</fullName>
    </recommendedName>
</protein>
<evidence type="ECO:0000259" key="1">
    <source>
        <dbReference type="SMART" id="SM00829"/>
    </source>
</evidence>
<dbReference type="InterPro" id="IPR013149">
    <property type="entry name" value="ADH-like_C"/>
</dbReference>
<gene>
    <name evidence="2" type="ORF">CVT26_002587</name>
</gene>
<organism evidence="2 3">
    <name type="scientific">Gymnopilus dilepis</name>
    <dbReference type="NCBI Taxonomy" id="231916"/>
    <lineage>
        <taxon>Eukaryota</taxon>
        <taxon>Fungi</taxon>
        <taxon>Dikarya</taxon>
        <taxon>Basidiomycota</taxon>
        <taxon>Agaricomycotina</taxon>
        <taxon>Agaricomycetes</taxon>
        <taxon>Agaricomycetidae</taxon>
        <taxon>Agaricales</taxon>
        <taxon>Agaricineae</taxon>
        <taxon>Hymenogastraceae</taxon>
        <taxon>Gymnopilus</taxon>
    </lineage>
</organism>
<dbReference type="Pfam" id="PF00107">
    <property type="entry name" value="ADH_zinc_N"/>
    <property type="match status" value="1"/>
</dbReference>
<dbReference type="InterPro" id="IPR011032">
    <property type="entry name" value="GroES-like_sf"/>
</dbReference>
<dbReference type="SUPFAM" id="SSF51735">
    <property type="entry name" value="NAD(P)-binding Rossmann-fold domains"/>
    <property type="match status" value="1"/>
</dbReference>
<dbReference type="STRING" id="231916.A0A409VF41"/>
<dbReference type="InterPro" id="IPR052711">
    <property type="entry name" value="Zinc_ADH-like"/>
</dbReference>
<dbReference type="Gene3D" id="3.90.180.10">
    <property type="entry name" value="Medium-chain alcohol dehydrogenases, catalytic domain"/>
    <property type="match status" value="1"/>
</dbReference>
<proteinExistence type="predicted"/>
<dbReference type="EMBL" id="NHYE01005661">
    <property type="protein sequence ID" value="PPQ64869.1"/>
    <property type="molecule type" value="Genomic_DNA"/>
</dbReference>